<sequence length="191" mass="19615">MASFKKAFILGCLFALASAGIMKSLDSLPAPVSEHIADPLSEFESDCLCGEGDEGEEIETVTADGIVIREKRCGCGYGYCGCGAAPAPAAGGGNGTFIVIPAPVHPAPVLPAVDSQTSIDKLAKAISEMNTLAALQKLNAGNEKTINTISTSTGTNGSGVCDKLRLILSLTKQLDGFKLVEIAGQCVVQPE</sequence>
<evidence type="ECO:0000256" key="1">
    <source>
        <dbReference type="SAM" id="SignalP"/>
    </source>
</evidence>
<reference evidence="3" key="2">
    <citation type="submission" date="2020-10" db="UniProtKB">
        <authorList>
            <consortium name="WormBaseParasite"/>
        </authorList>
    </citation>
    <scope>IDENTIFICATION</scope>
</reference>
<dbReference type="WBParaSite" id="Pan_g18253.t1">
    <property type="protein sequence ID" value="Pan_g18253.t1"/>
    <property type="gene ID" value="Pan_g18253"/>
</dbReference>
<organism evidence="2 3">
    <name type="scientific">Panagrellus redivivus</name>
    <name type="common">Microworm</name>
    <dbReference type="NCBI Taxonomy" id="6233"/>
    <lineage>
        <taxon>Eukaryota</taxon>
        <taxon>Metazoa</taxon>
        <taxon>Ecdysozoa</taxon>
        <taxon>Nematoda</taxon>
        <taxon>Chromadorea</taxon>
        <taxon>Rhabditida</taxon>
        <taxon>Tylenchina</taxon>
        <taxon>Panagrolaimomorpha</taxon>
        <taxon>Panagrolaimoidea</taxon>
        <taxon>Panagrolaimidae</taxon>
        <taxon>Panagrellus</taxon>
    </lineage>
</organism>
<feature type="chain" id="PRO_5028990246" evidence="1">
    <location>
        <begin position="20"/>
        <end position="191"/>
    </location>
</feature>
<dbReference type="Proteomes" id="UP000492821">
    <property type="component" value="Unassembled WGS sequence"/>
</dbReference>
<keyword evidence="2" id="KW-1185">Reference proteome</keyword>
<evidence type="ECO:0000313" key="2">
    <source>
        <dbReference type="Proteomes" id="UP000492821"/>
    </source>
</evidence>
<protein>
    <submittedName>
        <fullName evidence="3">Lipoprotein</fullName>
    </submittedName>
</protein>
<accession>A0A7E4V9R0</accession>
<feature type="signal peptide" evidence="1">
    <location>
        <begin position="1"/>
        <end position="19"/>
    </location>
</feature>
<reference evidence="2" key="1">
    <citation type="journal article" date="2013" name="Genetics">
        <title>The draft genome and transcriptome of Panagrellus redivivus are shaped by the harsh demands of a free-living lifestyle.</title>
        <authorList>
            <person name="Srinivasan J."/>
            <person name="Dillman A.R."/>
            <person name="Macchietto M.G."/>
            <person name="Heikkinen L."/>
            <person name="Lakso M."/>
            <person name="Fracchia K.M."/>
            <person name="Antoshechkin I."/>
            <person name="Mortazavi A."/>
            <person name="Wong G."/>
            <person name="Sternberg P.W."/>
        </authorList>
    </citation>
    <scope>NUCLEOTIDE SEQUENCE [LARGE SCALE GENOMIC DNA]</scope>
    <source>
        <strain evidence="2">MT8872</strain>
    </source>
</reference>
<proteinExistence type="predicted"/>
<keyword evidence="1" id="KW-0732">Signal</keyword>
<name>A0A7E4V9R0_PANRE</name>
<dbReference type="AlphaFoldDB" id="A0A7E4V9R0"/>
<evidence type="ECO:0000313" key="3">
    <source>
        <dbReference type="WBParaSite" id="Pan_g18253.t1"/>
    </source>
</evidence>